<feature type="region of interest" description="Disordered" evidence="8">
    <location>
        <begin position="261"/>
        <end position="308"/>
    </location>
</feature>
<proteinExistence type="predicted"/>
<feature type="transmembrane region" description="Helical" evidence="9">
    <location>
        <begin position="474"/>
        <end position="498"/>
    </location>
</feature>
<feature type="region of interest" description="Disordered" evidence="8">
    <location>
        <begin position="527"/>
        <end position="550"/>
    </location>
</feature>
<gene>
    <name evidence="10" type="primary">Podxl2</name>
    <name evidence="10" type="ORF">BRALEP_R12830</name>
</gene>
<comment type="caution">
    <text evidence="10">The sequence shown here is derived from an EMBL/GenBank/DDBJ whole genome shotgun (WGS) entry which is preliminary data.</text>
</comment>
<dbReference type="PANTHER" id="PTHR15594:SF1">
    <property type="entry name" value="PODOCALYXIN-LIKE PROTEIN 2"/>
    <property type="match status" value="1"/>
</dbReference>
<dbReference type="OrthoDB" id="6352820at2759"/>
<evidence type="ECO:0000256" key="3">
    <source>
        <dbReference type="ARBA" id="ARBA00022729"/>
    </source>
</evidence>
<keyword evidence="5 9" id="KW-1133">Transmembrane helix</keyword>
<comment type="subcellular location">
    <subcellularLocation>
        <location evidence="1">Membrane</location>
        <topology evidence="1">Single-pass type I membrane protein</topology>
    </subcellularLocation>
</comment>
<evidence type="ECO:0000256" key="2">
    <source>
        <dbReference type="ARBA" id="ARBA00022692"/>
    </source>
</evidence>
<dbReference type="Pfam" id="PF06365">
    <property type="entry name" value="CD34_antigen"/>
    <property type="match status" value="1"/>
</dbReference>
<keyword evidence="4" id="KW-0130">Cell adhesion</keyword>
<dbReference type="GO" id="GO:0050901">
    <property type="term" value="P:leukocyte tethering or rolling"/>
    <property type="evidence" value="ECO:0007669"/>
    <property type="project" value="TreeGrafter"/>
</dbReference>
<feature type="compositionally biased region" description="Low complexity" evidence="8">
    <location>
        <begin position="270"/>
        <end position="290"/>
    </location>
</feature>
<keyword evidence="2 9" id="KW-0812">Transmembrane</keyword>
<keyword evidence="6 9" id="KW-0472">Membrane</keyword>
<evidence type="ECO:0000256" key="1">
    <source>
        <dbReference type="ARBA" id="ARBA00004479"/>
    </source>
</evidence>
<evidence type="ECO:0000256" key="6">
    <source>
        <dbReference type="ARBA" id="ARBA00023136"/>
    </source>
</evidence>
<evidence type="ECO:0000256" key="4">
    <source>
        <dbReference type="ARBA" id="ARBA00022889"/>
    </source>
</evidence>
<evidence type="ECO:0000256" key="7">
    <source>
        <dbReference type="ARBA" id="ARBA00023180"/>
    </source>
</evidence>
<feature type="non-terminal residue" evidence="10">
    <location>
        <position position="577"/>
    </location>
</feature>
<keyword evidence="11" id="KW-1185">Reference proteome</keyword>
<protein>
    <submittedName>
        <fullName evidence="10">PDXL2 protein</fullName>
    </submittedName>
</protein>
<reference evidence="10 11" key="1">
    <citation type="submission" date="2019-09" db="EMBL/GenBank/DDBJ databases">
        <title>Bird 10,000 Genomes (B10K) Project - Family phase.</title>
        <authorList>
            <person name="Zhang G."/>
        </authorList>
    </citation>
    <scope>NUCLEOTIDE SEQUENCE [LARGE SCALE GENOMIC DNA]</scope>
    <source>
        <strain evidence="10">B10K-DU-012-52</strain>
    </source>
</reference>
<name>A0A7L2VVN1_9AVES</name>
<feature type="region of interest" description="Disordered" evidence="8">
    <location>
        <begin position="157"/>
        <end position="182"/>
    </location>
</feature>
<dbReference type="InterPro" id="IPR013836">
    <property type="entry name" value="CD34/Podocalyxin"/>
</dbReference>
<evidence type="ECO:0000256" key="8">
    <source>
        <dbReference type="SAM" id="MobiDB-lite"/>
    </source>
</evidence>
<dbReference type="GO" id="GO:0005886">
    <property type="term" value="C:plasma membrane"/>
    <property type="evidence" value="ECO:0007669"/>
    <property type="project" value="UniProtKB-ARBA"/>
</dbReference>
<dbReference type="InterPro" id="IPR042397">
    <property type="entry name" value="PODXL2"/>
</dbReference>
<evidence type="ECO:0000256" key="9">
    <source>
        <dbReference type="SAM" id="Phobius"/>
    </source>
</evidence>
<keyword evidence="7" id="KW-0325">Glycoprotein</keyword>
<dbReference type="Proteomes" id="UP000520535">
    <property type="component" value="Unassembled WGS sequence"/>
</dbReference>
<dbReference type="EMBL" id="VYZX01025172">
    <property type="protein sequence ID" value="NXS60807.1"/>
    <property type="molecule type" value="Genomic_DNA"/>
</dbReference>
<evidence type="ECO:0000256" key="5">
    <source>
        <dbReference type="ARBA" id="ARBA00022989"/>
    </source>
</evidence>
<evidence type="ECO:0000313" key="11">
    <source>
        <dbReference type="Proteomes" id="UP000520535"/>
    </source>
</evidence>
<dbReference type="PANTHER" id="PTHR15594">
    <property type="entry name" value="PODOCALYXIN-LIKE PROTEIN 2"/>
    <property type="match status" value="1"/>
</dbReference>
<accession>A0A7L2VVN1</accession>
<dbReference type="AlphaFoldDB" id="A0A7L2VVN1"/>
<feature type="region of interest" description="Disordered" evidence="8">
    <location>
        <begin position="35"/>
        <end position="117"/>
    </location>
</feature>
<sequence>TGTFCLCLASSEEPTTDGLTSTSLLEFATMSHLEAMNSHEQTNPEAGEPDLAPSSLHAAPGSGFASEENEESKILQPPQYFWEDGGELNDSSLDLGPATDYSFPAASQKAPLKRNRTQVKDNWETTTVQPPAEFVEPDLHTPFSSTLEEEEGLLPIDHSRGGVESLQTSGPEVTSFEPESQEDSFSLLFSTASARSGIVTEAAIGGQEEDSVPPGLDLGSSMGPGPMSSVFSTTVAARSPSVLEESFETTMRWEMLEPTVRSEMEQTVETPVGTPSPGGSSPGTQTLSGSEQHPSSASPWNRADEPVLDPIWNDTESATETMAAERSLSPQAGDARMAVLPTELPWDSAQVICKDWSNLAGKNYIILNMSDNIDCEEFRLERGPQLLALVEDAFSRQADGLQDRWLISLSKPNENDKHLLMTLAGEQGVIPTKDVLMALGDVKRSLAEIGIQNYSTTTSCQSHPNQTRSDYGKLFVVLVIIGSICAIIIVLGLIYNCWQRRLPKMKNMSHGEELRFVENGCHDNPTLDVASDSQSEMQEKKPSVNGGNTINGPDSWDVLINKQASEDVDVFEEDTHL</sequence>
<evidence type="ECO:0000313" key="10">
    <source>
        <dbReference type="EMBL" id="NXS60807.1"/>
    </source>
</evidence>
<keyword evidence="3" id="KW-0732">Signal</keyword>
<organism evidence="10 11">
    <name type="scientific">Brachypteracias leptosomus</name>
    <name type="common">short-legged ground-roller</name>
    <dbReference type="NCBI Taxonomy" id="135165"/>
    <lineage>
        <taxon>Eukaryota</taxon>
        <taxon>Metazoa</taxon>
        <taxon>Chordata</taxon>
        <taxon>Craniata</taxon>
        <taxon>Vertebrata</taxon>
        <taxon>Euteleostomi</taxon>
        <taxon>Archelosauria</taxon>
        <taxon>Archosauria</taxon>
        <taxon>Dinosauria</taxon>
        <taxon>Saurischia</taxon>
        <taxon>Theropoda</taxon>
        <taxon>Coelurosauria</taxon>
        <taxon>Aves</taxon>
        <taxon>Neognathae</taxon>
        <taxon>Neoaves</taxon>
        <taxon>Telluraves</taxon>
        <taxon>Coraciimorphae</taxon>
        <taxon>Coraciiformes</taxon>
        <taxon>Brachypteraciidae</taxon>
        <taxon>Brachypteracias</taxon>
    </lineage>
</organism>
<feature type="non-terminal residue" evidence="10">
    <location>
        <position position="1"/>
    </location>
</feature>